<reference evidence="2" key="2">
    <citation type="journal article" date="2021" name="Genome Biol. Evol.">
        <title>Developing a high-quality reference genome for a parasitic bivalve with doubly uniparental inheritance (Bivalvia: Unionida).</title>
        <authorList>
            <person name="Smith C.H."/>
        </authorList>
    </citation>
    <scope>NUCLEOTIDE SEQUENCE</scope>
    <source>
        <strain evidence="2">CHS0354</strain>
        <tissue evidence="2">Mantle</tissue>
    </source>
</reference>
<name>A0AAE0W9P1_9BIVA</name>
<gene>
    <name evidence="2" type="ORF">CHS0354_009974</name>
</gene>
<sequence>MDNPEIQKKNLLSLSNRYSRFKDMGTEWCANHLIHRRQTAEDVTEMDVPLEAGKAAVVSDLGTLNGERDPTDQSSMDKRRLTSSKTAWLEKTAGCLMCHVCA</sequence>
<proteinExistence type="predicted"/>
<keyword evidence="3" id="KW-1185">Reference proteome</keyword>
<reference evidence="2" key="3">
    <citation type="submission" date="2023-05" db="EMBL/GenBank/DDBJ databases">
        <authorList>
            <person name="Smith C.H."/>
        </authorList>
    </citation>
    <scope>NUCLEOTIDE SEQUENCE</scope>
    <source>
        <strain evidence="2">CHS0354</strain>
        <tissue evidence="2">Mantle</tissue>
    </source>
</reference>
<evidence type="ECO:0000313" key="3">
    <source>
        <dbReference type="Proteomes" id="UP001195483"/>
    </source>
</evidence>
<feature type="compositionally biased region" description="Basic and acidic residues" evidence="1">
    <location>
        <begin position="66"/>
        <end position="80"/>
    </location>
</feature>
<feature type="region of interest" description="Disordered" evidence="1">
    <location>
        <begin position="61"/>
        <end position="83"/>
    </location>
</feature>
<dbReference type="Proteomes" id="UP001195483">
    <property type="component" value="Unassembled WGS sequence"/>
</dbReference>
<reference evidence="2" key="1">
    <citation type="journal article" date="2021" name="Genome Biol. Evol.">
        <title>A High-Quality Reference Genome for a Parasitic Bivalve with Doubly Uniparental Inheritance (Bivalvia: Unionida).</title>
        <authorList>
            <person name="Smith C.H."/>
        </authorList>
    </citation>
    <scope>NUCLEOTIDE SEQUENCE</scope>
    <source>
        <strain evidence="2">CHS0354</strain>
    </source>
</reference>
<protein>
    <submittedName>
        <fullName evidence="2">Uncharacterized protein</fullName>
    </submittedName>
</protein>
<comment type="caution">
    <text evidence="2">The sequence shown here is derived from an EMBL/GenBank/DDBJ whole genome shotgun (WGS) entry which is preliminary data.</text>
</comment>
<accession>A0AAE0W9P1</accession>
<evidence type="ECO:0000256" key="1">
    <source>
        <dbReference type="SAM" id="MobiDB-lite"/>
    </source>
</evidence>
<evidence type="ECO:0000313" key="2">
    <source>
        <dbReference type="EMBL" id="KAK3607243.1"/>
    </source>
</evidence>
<dbReference type="AlphaFoldDB" id="A0AAE0W9P1"/>
<organism evidence="2 3">
    <name type="scientific">Potamilus streckersoni</name>
    <dbReference type="NCBI Taxonomy" id="2493646"/>
    <lineage>
        <taxon>Eukaryota</taxon>
        <taxon>Metazoa</taxon>
        <taxon>Spiralia</taxon>
        <taxon>Lophotrochozoa</taxon>
        <taxon>Mollusca</taxon>
        <taxon>Bivalvia</taxon>
        <taxon>Autobranchia</taxon>
        <taxon>Heteroconchia</taxon>
        <taxon>Palaeoheterodonta</taxon>
        <taxon>Unionida</taxon>
        <taxon>Unionoidea</taxon>
        <taxon>Unionidae</taxon>
        <taxon>Ambleminae</taxon>
        <taxon>Lampsilini</taxon>
        <taxon>Potamilus</taxon>
    </lineage>
</organism>
<dbReference type="EMBL" id="JAEAOA010000630">
    <property type="protein sequence ID" value="KAK3607243.1"/>
    <property type="molecule type" value="Genomic_DNA"/>
</dbReference>